<feature type="domain" description="Methyl-accepting transducer" evidence="8">
    <location>
        <begin position="284"/>
        <end position="520"/>
    </location>
</feature>
<evidence type="ECO:0000259" key="9">
    <source>
        <dbReference type="PROSITE" id="PS50885"/>
    </source>
</evidence>
<evidence type="ECO:0000256" key="2">
    <source>
        <dbReference type="ARBA" id="ARBA00022475"/>
    </source>
</evidence>
<feature type="transmembrane region" description="Helical" evidence="7">
    <location>
        <begin position="193"/>
        <end position="216"/>
    </location>
</feature>
<dbReference type="Pfam" id="PF00672">
    <property type="entry name" value="HAMP"/>
    <property type="match status" value="1"/>
</dbReference>
<evidence type="ECO:0000256" key="5">
    <source>
        <dbReference type="ARBA" id="ARBA00029447"/>
    </source>
</evidence>
<organism evidence="10 11">
    <name type="scientific">Paenibacillus solanacearum</name>
    <dbReference type="NCBI Taxonomy" id="2048548"/>
    <lineage>
        <taxon>Bacteria</taxon>
        <taxon>Bacillati</taxon>
        <taxon>Bacillota</taxon>
        <taxon>Bacilli</taxon>
        <taxon>Bacillales</taxon>
        <taxon>Paenibacillaceae</taxon>
        <taxon>Paenibacillus</taxon>
    </lineage>
</organism>
<evidence type="ECO:0000256" key="7">
    <source>
        <dbReference type="SAM" id="Phobius"/>
    </source>
</evidence>
<evidence type="ECO:0000313" key="10">
    <source>
        <dbReference type="EMBL" id="CAG7635788.1"/>
    </source>
</evidence>
<dbReference type="PROSITE" id="PS50885">
    <property type="entry name" value="HAMP"/>
    <property type="match status" value="1"/>
</dbReference>
<dbReference type="GO" id="GO:0007165">
    <property type="term" value="P:signal transduction"/>
    <property type="evidence" value="ECO:0007669"/>
    <property type="project" value="UniProtKB-KW"/>
</dbReference>
<keyword evidence="7" id="KW-0812">Transmembrane</keyword>
<dbReference type="SMART" id="SM00304">
    <property type="entry name" value="HAMP"/>
    <property type="match status" value="1"/>
</dbReference>
<dbReference type="InterPro" id="IPR003660">
    <property type="entry name" value="HAMP_dom"/>
</dbReference>
<protein>
    <submittedName>
        <fullName evidence="10">Methyl-accepting chemotaxis protein YoaH</fullName>
    </submittedName>
</protein>
<dbReference type="AlphaFoldDB" id="A0A916K5V9"/>
<dbReference type="CDD" id="cd06225">
    <property type="entry name" value="HAMP"/>
    <property type="match status" value="1"/>
</dbReference>
<comment type="similarity">
    <text evidence="5">Belongs to the methyl-accepting chemotaxis (MCP) protein family.</text>
</comment>
<dbReference type="SMART" id="SM00283">
    <property type="entry name" value="MA"/>
    <property type="match status" value="1"/>
</dbReference>
<dbReference type="EMBL" id="CAJVAS010000016">
    <property type="protein sequence ID" value="CAG7635788.1"/>
    <property type="molecule type" value="Genomic_DNA"/>
</dbReference>
<dbReference type="PANTHER" id="PTHR32089:SF112">
    <property type="entry name" value="LYSOZYME-LIKE PROTEIN-RELATED"/>
    <property type="match status" value="1"/>
</dbReference>
<keyword evidence="4 6" id="KW-0807">Transducer</keyword>
<comment type="subcellular location">
    <subcellularLocation>
        <location evidence="1">Cell membrane</location>
    </subcellularLocation>
</comment>
<name>A0A916K5V9_9BACL</name>
<accession>A0A916K5V9</accession>
<dbReference type="InterPro" id="IPR004089">
    <property type="entry name" value="MCPsignal_dom"/>
</dbReference>
<gene>
    <name evidence="10" type="primary">yoaH</name>
    <name evidence="10" type="ORF">PAESOLCIP111_03704</name>
</gene>
<evidence type="ECO:0000256" key="4">
    <source>
        <dbReference type="ARBA" id="ARBA00023224"/>
    </source>
</evidence>
<dbReference type="Pfam" id="PF12729">
    <property type="entry name" value="4HB_MCP_1"/>
    <property type="match status" value="1"/>
</dbReference>
<evidence type="ECO:0000313" key="11">
    <source>
        <dbReference type="Proteomes" id="UP000693672"/>
    </source>
</evidence>
<evidence type="ECO:0000256" key="6">
    <source>
        <dbReference type="PROSITE-ProRule" id="PRU00284"/>
    </source>
</evidence>
<dbReference type="InterPro" id="IPR047347">
    <property type="entry name" value="YvaQ-like_sensor"/>
</dbReference>
<reference evidence="10" key="1">
    <citation type="submission" date="2021-06" db="EMBL/GenBank/DDBJ databases">
        <authorList>
            <person name="Criscuolo A."/>
        </authorList>
    </citation>
    <scope>NUCLEOTIDE SEQUENCE</scope>
    <source>
        <strain evidence="10">CIP111600</strain>
    </source>
</reference>
<evidence type="ECO:0000259" key="8">
    <source>
        <dbReference type="PROSITE" id="PS50111"/>
    </source>
</evidence>
<keyword evidence="11" id="KW-1185">Reference proteome</keyword>
<proteinExistence type="inferred from homology"/>
<evidence type="ECO:0000256" key="1">
    <source>
        <dbReference type="ARBA" id="ARBA00004236"/>
    </source>
</evidence>
<keyword evidence="2" id="KW-1003">Cell membrane</keyword>
<dbReference type="Proteomes" id="UP000693672">
    <property type="component" value="Unassembled WGS sequence"/>
</dbReference>
<sequence>MKWFHDLKISVKFIGCFVAILVILTIGNLTGLINTNRMNDNLVDLYDNDYRTIKDLGDISSSYHRINTAVGSYLLLSDSESRKKEKEAILAKQQVIDELLSRFESRDLTDEERKELSLFRQLWNTYPKTIEKVLALADEGQDAFARSLYEKEMLTREDGIDRTFQGFIELNQEKADSRFNESMRRYGSIKWSTLLIMLFSLLISGLLGSLMTFSIMKPVRLLLGAFKHVEDGDLSRELSTERRDELGRLAAGFETMRQSIASIVSQTKRSVHRLSDLSGHIRGYAQTTGETSQEMNKGMQLAAAASDAQAGNVSEDTVVIREMSTGLKQVATHIDEVSSLSSDMERASSEGRLVVAGALDSMTSILLKSQQTGSIVQELGSHSAEIDGIMSTMRQIAEETNLLALNASIEAARAGEAGNGFAVVALEVRKLSESSKASAQYVGSVIARIQESTRDLLASTQAWTTELHQGQTKVNEVSASFSQIYEWIQHMNDRIQDITAGIEEMAAGSEQMDASMRRIEAYADQVSQTNRQYADQSGEQARSMDEINMSVEELLNVSRELSTLVNRFVIK</sequence>
<dbReference type="InterPro" id="IPR024478">
    <property type="entry name" value="HlyB_4HB_MCP"/>
</dbReference>
<comment type="caution">
    <text evidence="10">The sequence shown here is derived from an EMBL/GenBank/DDBJ whole genome shotgun (WGS) entry which is preliminary data.</text>
</comment>
<dbReference type="PANTHER" id="PTHR32089">
    <property type="entry name" value="METHYL-ACCEPTING CHEMOTAXIS PROTEIN MCPB"/>
    <property type="match status" value="1"/>
</dbReference>
<dbReference type="CDD" id="cd19411">
    <property type="entry name" value="MCP2201-like_sensor"/>
    <property type="match status" value="1"/>
</dbReference>
<evidence type="ECO:0000256" key="3">
    <source>
        <dbReference type="ARBA" id="ARBA00023136"/>
    </source>
</evidence>
<dbReference type="GO" id="GO:0005886">
    <property type="term" value="C:plasma membrane"/>
    <property type="evidence" value="ECO:0007669"/>
    <property type="project" value="UniProtKB-SubCell"/>
</dbReference>
<keyword evidence="3 7" id="KW-0472">Membrane</keyword>
<dbReference type="PROSITE" id="PS50111">
    <property type="entry name" value="CHEMOTAXIS_TRANSDUC_2"/>
    <property type="match status" value="1"/>
</dbReference>
<dbReference type="Pfam" id="PF00015">
    <property type="entry name" value="MCPsignal"/>
    <property type="match status" value="1"/>
</dbReference>
<keyword evidence="7" id="KW-1133">Transmembrane helix</keyword>
<dbReference type="RefSeq" id="WP_218093442.1">
    <property type="nucleotide sequence ID" value="NZ_CAJVAS010000016.1"/>
</dbReference>
<dbReference type="CDD" id="cd11386">
    <property type="entry name" value="MCP_signal"/>
    <property type="match status" value="1"/>
</dbReference>
<feature type="transmembrane region" description="Helical" evidence="7">
    <location>
        <begin position="12"/>
        <end position="33"/>
    </location>
</feature>
<feature type="domain" description="HAMP" evidence="9">
    <location>
        <begin position="213"/>
        <end position="265"/>
    </location>
</feature>